<feature type="coiled-coil region" evidence="1">
    <location>
        <begin position="115"/>
        <end position="154"/>
    </location>
</feature>
<evidence type="ECO:0000256" key="1">
    <source>
        <dbReference type="SAM" id="Coils"/>
    </source>
</evidence>
<dbReference type="STRING" id="180332.GCA_000797495_03346"/>
<dbReference type="Pfam" id="PF14501">
    <property type="entry name" value="HATPase_c_5"/>
    <property type="match status" value="1"/>
</dbReference>
<dbReference type="CDD" id="cd06225">
    <property type="entry name" value="HAMP"/>
    <property type="match status" value="1"/>
</dbReference>
<evidence type="ECO:0000259" key="2">
    <source>
        <dbReference type="Pfam" id="PF14501"/>
    </source>
</evidence>
<dbReference type="GO" id="GO:0042802">
    <property type="term" value="F:identical protein binding"/>
    <property type="evidence" value="ECO:0007669"/>
    <property type="project" value="TreeGrafter"/>
</dbReference>
<keyword evidence="3" id="KW-0808">Transferase</keyword>
<keyword evidence="4" id="KW-1185">Reference proteome</keyword>
<comment type="caution">
    <text evidence="3">The sequence shown here is derived from an EMBL/GenBank/DDBJ whole genome shotgun (WGS) entry which is preliminary data.</text>
</comment>
<keyword evidence="1" id="KW-0175">Coiled coil</keyword>
<dbReference type="Gene3D" id="1.10.287.130">
    <property type="match status" value="1"/>
</dbReference>
<proteinExistence type="predicted"/>
<name>A0A4U8Q586_9FIRM</name>
<dbReference type="CDD" id="cd16935">
    <property type="entry name" value="HATPase_AgrC-ComD-like"/>
    <property type="match status" value="1"/>
</dbReference>
<dbReference type="PANTHER" id="PTHR40448:SF1">
    <property type="entry name" value="TWO-COMPONENT SENSOR HISTIDINE KINASE"/>
    <property type="match status" value="1"/>
</dbReference>
<dbReference type="InterPro" id="IPR032834">
    <property type="entry name" value="NatK-like_C"/>
</dbReference>
<gene>
    <name evidence="3" type="ORF">DSM106044_03060</name>
</gene>
<dbReference type="GO" id="GO:0016301">
    <property type="term" value="F:kinase activity"/>
    <property type="evidence" value="ECO:0007669"/>
    <property type="project" value="UniProtKB-KW"/>
</dbReference>
<accession>A0A4U8Q586</accession>
<dbReference type="Gene3D" id="3.30.565.10">
    <property type="entry name" value="Histidine kinase-like ATPase, C-terminal domain"/>
    <property type="match status" value="1"/>
</dbReference>
<dbReference type="Proteomes" id="UP000306509">
    <property type="component" value="Unassembled WGS sequence"/>
</dbReference>
<dbReference type="AlphaFoldDB" id="A0A4U8Q586"/>
<dbReference type="InterPro" id="IPR036890">
    <property type="entry name" value="HATPase_C_sf"/>
</dbReference>
<dbReference type="PANTHER" id="PTHR40448">
    <property type="entry name" value="TWO-COMPONENT SENSOR HISTIDINE KINASE"/>
    <property type="match status" value="1"/>
</dbReference>
<feature type="domain" description="Sensor histidine kinase NatK-like C-terminal" evidence="2">
    <location>
        <begin position="247"/>
        <end position="349"/>
    </location>
</feature>
<dbReference type="SUPFAM" id="SSF55874">
    <property type="entry name" value="ATPase domain of HSP90 chaperone/DNA topoisomerase II/histidine kinase"/>
    <property type="match status" value="1"/>
</dbReference>
<evidence type="ECO:0000313" key="3">
    <source>
        <dbReference type="EMBL" id="TLC99970.1"/>
    </source>
</evidence>
<keyword evidence="3" id="KW-0418">Kinase</keyword>
<sequence>MDKNIERMQNYVNHVLYDHPSAYLDPEQFDPPYREFSQSLLFLGKSILDMYEYICEMSDGVLDRQMERQNPLLGPLKDLQSKLSHITWQTKQVAKGNFDIQIQYLGEFSEAFKMMVDQLRKRAEIARRNAEMEKQILETEKQLLEHEMENQVRHYKSIVNMNQEIRAYQHDIKNHLLCLGSLLEDGNTEKAKEYLKGISKQVYHNEKIVHTDNYILDALISEKAQIAKEKNIRLTMDLKLKKELNIQPADWCAIFGNALDNAIEACEKVEESKRYIHVVAYCVGSLLKIKIENAMQGTIEVNGSGFETTKKRKEYHGFGLKNIEKTVQRYDGIMELTTEKGIFIMQILLCDIMSQAV</sequence>
<organism evidence="3 4">
    <name type="scientific">Robinsoniella peoriensis</name>
    <dbReference type="NCBI Taxonomy" id="180332"/>
    <lineage>
        <taxon>Bacteria</taxon>
        <taxon>Bacillati</taxon>
        <taxon>Bacillota</taxon>
        <taxon>Clostridia</taxon>
        <taxon>Lachnospirales</taxon>
        <taxon>Lachnospiraceae</taxon>
        <taxon>Robinsoniella</taxon>
    </lineage>
</organism>
<evidence type="ECO:0000313" key="4">
    <source>
        <dbReference type="Proteomes" id="UP000306509"/>
    </source>
</evidence>
<protein>
    <submittedName>
        <fullName evidence="3">Sensor histidine kinase DpiB</fullName>
    </submittedName>
</protein>
<reference evidence="3 4" key="1">
    <citation type="journal article" date="2019" name="Anaerobe">
        <title>Detection of Robinsoniella peoriensis in multiple bone samples of a trauma patient.</title>
        <authorList>
            <person name="Schrottner P."/>
            <person name="Hartwich K."/>
            <person name="Bunk B."/>
            <person name="Schober I."/>
            <person name="Helbig S."/>
            <person name="Rudolph W.W."/>
            <person name="Gunzer F."/>
        </authorList>
    </citation>
    <scope>NUCLEOTIDE SEQUENCE [LARGE SCALE GENOMIC DNA]</scope>
    <source>
        <strain evidence="3 4">DSM 106044</strain>
    </source>
</reference>
<dbReference type="EMBL" id="QGQD01000060">
    <property type="protein sequence ID" value="TLC99970.1"/>
    <property type="molecule type" value="Genomic_DNA"/>
</dbReference>
<dbReference type="RefSeq" id="WP_027292491.1">
    <property type="nucleotide sequence ID" value="NZ_CAUSDN010000045.1"/>
</dbReference>